<evidence type="ECO:0008006" key="4">
    <source>
        <dbReference type="Google" id="ProtNLM"/>
    </source>
</evidence>
<accession>A0A812HLA2</accession>
<evidence type="ECO:0000313" key="2">
    <source>
        <dbReference type="EMBL" id="CAE6954242.1"/>
    </source>
</evidence>
<proteinExistence type="predicted"/>
<dbReference type="OrthoDB" id="412587at2759"/>
<organism evidence="2 3">
    <name type="scientific">Symbiodinium natans</name>
    <dbReference type="NCBI Taxonomy" id="878477"/>
    <lineage>
        <taxon>Eukaryota</taxon>
        <taxon>Sar</taxon>
        <taxon>Alveolata</taxon>
        <taxon>Dinophyceae</taxon>
        <taxon>Suessiales</taxon>
        <taxon>Symbiodiniaceae</taxon>
        <taxon>Symbiodinium</taxon>
    </lineage>
</organism>
<evidence type="ECO:0000256" key="1">
    <source>
        <dbReference type="SAM" id="MobiDB-lite"/>
    </source>
</evidence>
<keyword evidence="3" id="KW-1185">Reference proteome</keyword>
<dbReference type="EMBL" id="CAJNDS010000095">
    <property type="protein sequence ID" value="CAE6954242.1"/>
    <property type="molecule type" value="Genomic_DNA"/>
</dbReference>
<name>A0A812HLA2_9DINO</name>
<dbReference type="SUPFAM" id="SSF51182">
    <property type="entry name" value="RmlC-like cupins"/>
    <property type="match status" value="1"/>
</dbReference>
<reference evidence="2" key="1">
    <citation type="submission" date="2021-02" db="EMBL/GenBank/DDBJ databases">
        <authorList>
            <person name="Dougan E. K."/>
            <person name="Rhodes N."/>
            <person name="Thang M."/>
            <person name="Chan C."/>
        </authorList>
    </citation>
    <scope>NUCLEOTIDE SEQUENCE</scope>
</reference>
<sequence length="169" mass="17940">MPPRKRPSIAVPVTPTGRSRKSRSGPGHALEADDESMASPTPAQQAGHAAAGRYVVAAPEADAELQEDGSIIGEGTRVAILFHESSFDAAMLQLEAGGSEMSERNETDLEMLYFVTEAEDGQVEFHLPETGFKQTLSRGGEVLVPVGAAFTLRNMSPTIPAKLLAVVPR</sequence>
<comment type="caution">
    <text evidence="2">The sequence shown here is derived from an EMBL/GenBank/DDBJ whole genome shotgun (WGS) entry which is preliminary data.</text>
</comment>
<gene>
    <name evidence="2" type="ORF">SNAT2548_LOCUS1676</name>
</gene>
<dbReference type="Gene3D" id="2.60.120.10">
    <property type="entry name" value="Jelly Rolls"/>
    <property type="match status" value="1"/>
</dbReference>
<evidence type="ECO:0000313" key="3">
    <source>
        <dbReference type="Proteomes" id="UP000604046"/>
    </source>
</evidence>
<protein>
    <recommendedName>
        <fullName evidence="4">Mif2/CENP-C cupin domain-containing protein</fullName>
    </recommendedName>
</protein>
<dbReference type="Proteomes" id="UP000604046">
    <property type="component" value="Unassembled WGS sequence"/>
</dbReference>
<dbReference type="InterPro" id="IPR014710">
    <property type="entry name" value="RmlC-like_jellyroll"/>
</dbReference>
<dbReference type="AlphaFoldDB" id="A0A812HLA2"/>
<feature type="region of interest" description="Disordered" evidence="1">
    <location>
        <begin position="1"/>
        <end position="51"/>
    </location>
</feature>
<dbReference type="InterPro" id="IPR011051">
    <property type="entry name" value="RmlC_Cupin_sf"/>
</dbReference>